<feature type="transmembrane region" description="Helical" evidence="1">
    <location>
        <begin position="72"/>
        <end position="90"/>
    </location>
</feature>
<accession>A0A8J3SB35</accession>
<feature type="transmembrane region" description="Helical" evidence="1">
    <location>
        <begin position="12"/>
        <end position="34"/>
    </location>
</feature>
<name>A0A8J3SB35_9ACTN</name>
<dbReference type="Pfam" id="PF19608">
    <property type="entry name" value="DUF6113"/>
    <property type="match status" value="1"/>
</dbReference>
<dbReference type="InterPro" id="IPR046095">
    <property type="entry name" value="DUF6113"/>
</dbReference>
<keyword evidence="1" id="KW-0812">Transmembrane</keyword>
<evidence type="ECO:0000256" key="1">
    <source>
        <dbReference type="SAM" id="Phobius"/>
    </source>
</evidence>
<comment type="caution">
    <text evidence="2">The sequence shown here is derived from an EMBL/GenBank/DDBJ whole genome shotgun (WGS) entry which is preliminary data.</text>
</comment>
<feature type="transmembrane region" description="Helical" evidence="1">
    <location>
        <begin position="105"/>
        <end position="123"/>
    </location>
</feature>
<sequence length="148" mass="15256">MEQVPAGTRPSWRGAAAVATYAALTVPGLLMGVLGGFHHSWYLRPVPVAAIAWVVALFAACYGAGRGIGGKAAALAPAVGWILVTMLWLGERPEGDVVVANDLSGYVYLYGGVFAVMAGVLLVPSRGGGSWLLTPHPYGPAPVRSDPS</sequence>
<protein>
    <submittedName>
        <fullName evidence="2">Uncharacterized protein</fullName>
    </submittedName>
</protein>
<keyword evidence="1" id="KW-0472">Membrane</keyword>
<keyword evidence="3" id="KW-1185">Reference proteome</keyword>
<dbReference type="EMBL" id="BOOJ01000020">
    <property type="protein sequence ID" value="GIH91451.1"/>
    <property type="molecule type" value="Genomic_DNA"/>
</dbReference>
<proteinExistence type="predicted"/>
<evidence type="ECO:0000313" key="3">
    <source>
        <dbReference type="Proteomes" id="UP000619788"/>
    </source>
</evidence>
<keyword evidence="1" id="KW-1133">Transmembrane helix</keyword>
<dbReference type="AlphaFoldDB" id="A0A8J3SB35"/>
<reference evidence="2 3" key="1">
    <citation type="submission" date="2021-01" db="EMBL/GenBank/DDBJ databases">
        <title>Whole genome shotgun sequence of Planobispora siamensis NBRC 107568.</title>
        <authorList>
            <person name="Komaki H."/>
            <person name="Tamura T."/>
        </authorList>
    </citation>
    <scope>NUCLEOTIDE SEQUENCE [LARGE SCALE GENOMIC DNA]</scope>
    <source>
        <strain evidence="2 3">NBRC 107568</strain>
    </source>
</reference>
<organism evidence="2 3">
    <name type="scientific">Planobispora siamensis</name>
    <dbReference type="NCBI Taxonomy" id="936338"/>
    <lineage>
        <taxon>Bacteria</taxon>
        <taxon>Bacillati</taxon>
        <taxon>Actinomycetota</taxon>
        <taxon>Actinomycetes</taxon>
        <taxon>Streptosporangiales</taxon>
        <taxon>Streptosporangiaceae</taxon>
        <taxon>Planobispora</taxon>
    </lineage>
</organism>
<dbReference type="RefSeq" id="WP_239127439.1">
    <property type="nucleotide sequence ID" value="NZ_BOOJ01000020.1"/>
</dbReference>
<gene>
    <name evidence="2" type="ORF">Psi01_20810</name>
</gene>
<dbReference type="Proteomes" id="UP000619788">
    <property type="component" value="Unassembled WGS sequence"/>
</dbReference>
<feature type="transmembrane region" description="Helical" evidence="1">
    <location>
        <begin position="46"/>
        <end position="65"/>
    </location>
</feature>
<evidence type="ECO:0000313" key="2">
    <source>
        <dbReference type="EMBL" id="GIH91451.1"/>
    </source>
</evidence>